<dbReference type="Proteomes" id="UP000242497">
    <property type="component" value="Unassembled WGS sequence"/>
</dbReference>
<organism evidence="1 2">
    <name type="scientific">Tepidibacter formicigenes DSM 15518</name>
    <dbReference type="NCBI Taxonomy" id="1123349"/>
    <lineage>
        <taxon>Bacteria</taxon>
        <taxon>Bacillati</taxon>
        <taxon>Bacillota</taxon>
        <taxon>Clostridia</taxon>
        <taxon>Peptostreptococcales</taxon>
        <taxon>Peptostreptococcaceae</taxon>
        <taxon>Tepidibacter</taxon>
    </lineage>
</organism>
<accession>A0A1M6N6Q5</accession>
<gene>
    <name evidence="1" type="ORF">SAMN02744037_01177</name>
</gene>
<keyword evidence="2" id="KW-1185">Reference proteome</keyword>
<dbReference type="EMBL" id="FRAE01000020">
    <property type="protein sequence ID" value="SHJ91226.1"/>
    <property type="molecule type" value="Genomic_DNA"/>
</dbReference>
<proteinExistence type="predicted"/>
<name>A0A1M6N6Q5_9FIRM</name>
<protein>
    <submittedName>
        <fullName evidence="1">Uncharacterized protein</fullName>
    </submittedName>
</protein>
<evidence type="ECO:0000313" key="1">
    <source>
        <dbReference type="EMBL" id="SHJ91226.1"/>
    </source>
</evidence>
<dbReference type="RefSeq" id="WP_330390026.1">
    <property type="nucleotide sequence ID" value="NZ_FRAE01000020.1"/>
</dbReference>
<reference evidence="2" key="1">
    <citation type="submission" date="2016-11" db="EMBL/GenBank/DDBJ databases">
        <authorList>
            <person name="Varghese N."/>
            <person name="Submissions S."/>
        </authorList>
    </citation>
    <scope>NUCLEOTIDE SEQUENCE [LARGE SCALE GENOMIC DNA]</scope>
    <source>
        <strain evidence="2">DSM 15518</strain>
    </source>
</reference>
<dbReference type="AlphaFoldDB" id="A0A1M6N6Q5"/>
<evidence type="ECO:0000313" key="2">
    <source>
        <dbReference type="Proteomes" id="UP000242497"/>
    </source>
</evidence>
<sequence length="57" mass="6834">MAKSKQTFIEFLRSFVKKDWVNLIKEENVILIDKEFILEDFKEEELCNLNNNAKLTL</sequence>